<dbReference type="InterPro" id="IPR024344">
    <property type="entry name" value="MDMPI_metal-binding"/>
</dbReference>
<evidence type="ECO:0000313" key="4">
    <source>
        <dbReference type="Proteomes" id="UP000199406"/>
    </source>
</evidence>
<dbReference type="EMBL" id="FNBT01000004">
    <property type="protein sequence ID" value="SDF51613.1"/>
    <property type="molecule type" value="Genomic_DNA"/>
</dbReference>
<sequence length="309" mass="31832">MPAALPPGYAPDMGRRQGMADAGREEVGARVLGAWDAFLAEAERVDLSRSSRLPGWRAHEICVHLGCWDDHTAMTDLVQSARTGATGPQPDPDAVNARVTAAHAGASREEVLDALRRNREATARYLAEEPVELDTAPTVSVVGRVPLLSVVLGQAYELAVHGLDLVSCGAQPPPPEVLQSGLAALTDVTGALATSCGITGGVTLATPDGGWSFAADPEGWVVRPVPGGCHEGPAVEASAELLLEAASGRVNPVPAVARRQLRVHDVGGLLALAPIVQKVPGIPGGPILQLAARTMGGAGGVLGRLFRKG</sequence>
<dbReference type="Gene3D" id="1.20.120.450">
    <property type="entry name" value="dinb family like domain"/>
    <property type="match status" value="1"/>
</dbReference>
<dbReference type="Proteomes" id="UP000199406">
    <property type="component" value="Unassembled WGS sequence"/>
</dbReference>
<keyword evidence="4" id="KW-1185">Reference proteome</keyword>
<feature type="region of interest" description="Disordered" evidence="1">
    <location>
        <begin position="1"/>
        <end position="21"/>
    </location>
</feature>
<dbReference type="GO" id="GO:0046872">
    <property type="term" value="F:metal ion binding"/>
    <property type="evidence" value="ECO:0007669"/>
    <property type="project" value="InterPro"/>
</dbReference>
<evidence type="ECO:0000259" key="2">
    <source>
        <dbReference type="Pfam" id="PF11716"/>
    </source>
</evidence>
<dbReference type="Pfam" id="PF11716">
    <property type="entry name" value="MDMPI_N"/>
    <property type="match status" value="1"/>
</dbReference>
<dbReference type="RefSeq" id="WP_255362362.1">
    <property type="nucleotide sequence ID" value="NZ_FNBT01000004.1"/>
</dbReference>
<dbReference type="SUPFAM" id="SSF109854">
    <property type="entry name" value="DinB/YfiT-like putative metalloenzymes"/>
    <property type="match status" value="1"/>
</dbReference>
<feature type="domain" description="Mycothiol-dependent maleylpyruvate isomerase metal-binding" evidence="2">
    <location>
        <begin position="33"/>
        <end position="165"/>
    </location>
</feature>
<gene>
    <name evidence="3" type="ORF">SAMN05660662_2448</name>
</gene>
<reference evidence="4" key="1">
    <citation type="submission" date="2016-10" db="EMBL/GenBank/DDBJ databases">
        <authorList>
            <person name="Varghese N."/>
            <person name="Submissions S."/>
        </authorList>
    </citation>
    <scope>NUCLEOTIDE SEQUENCE [LARGE SCALE GENOMIC DNA]</scope>
    <source>
        <strain evidence="4">DSM 44268</strain>
    </source>
</reference>
<protein>
    <submittedName>
        <fullName evidence="3">TIGR03083 family protein</fullName>
    </submittedName>
</protein>
<name>A0A1G7LQB3_9ACTN</name>
<evidence type="ECO:0000256" key="1">
    <source>
        <dbReference type="SAM" id="MobiDB-lite"/>
    </source>
</evidence>
<dbReference type="InterPro" id="IPR034660">
    <property type="entry name" value="DinB/YfiT-like"/>
</dbReference>
<organism evidence="3 4">
    <name type="scientific">Blastococcus aurantiacus</name>
    <dbReference type="NCBI Taxonomy" id="1550231"/>
    <lineage>
        <taxon>Bacteria</taxon>
        <taxon>Bacillati</taxon>
        <taxon>Actinomycetota</taxon>
        <taxon>Actinomycetes</taxon>
        <taxon>Geodermatophilales</taxon>
        <taxon>Geodermatophilaceae</taxon>
        <taxon>Blastococcus</taxon>
    </lineage>
</organism>
<proteinExistence type="predicted"/>
<dbReference type="AlphaFoldDB" id="A0A1G7LQB3"/>
<accession>A0A1G7LQB3</accession>
<evidence type="ECO:0000313" key="3">
    <source>
        <dbReference type="EMBL" id="SDF51613.1"/>
    </source>
</evidence>